<dbReference type="EMBL" id="BK059096">
    <property type="protein sequence ID" value="DAE29649.1"/>
    <property type="molecule type" value="Genomic_DNA"/>
</dbReference>
<reference evidence="1" key="1">
    <citation type="journal article" date="2021" name="Proc. Natl. Acad. Sci. U.S.A.">
        <title>A Catalog of Tens of Thousands of Viruses from Human Metagenomes Reveals Hidden Associations with Chronic Diseases.</title>
        <authorList>
            <person name="Tisza M.J."/>
            <person name="Buck C.B."/>
        </authorList>
    </citation>
    <scope>NUCLEOTIDE SEQUENCE</scope>
    <source>
        <strain evidence="1">Ctqq75</strain>
    </source>
</reference>
<sequence>MLLLQLRNIYITSNKAGYYAVFFKSSDVDYPTLQYEYLHATTLLCLLAKYFELTDPELNTVKTFIKSVEEMIK</sequence>
<evidence type="ECO:0000313" key="1">
    <source>
        <dbReference type="EMBL" id="DAE29649.1"/>
    </source>
</evidence>
<proteinExistence type="predicted"/>
<organism evidence="1">
    <name type="scientific">virus sp. ctqq75</name>
    <dbReference type="NCBI Taxonomy" id="2827999"/>
    <lineage>
        <taxon>Viruses</taxon>
    </lineage>
</organism>
<name>A0A8S5REZ4_9VIRU</name>
<protein>
    <submittedName>
        <fullName evidence="1">Uncharacterized protein</fullName>
    </submittedName>
</protein>
<accession>A0A8S5REZ4</accession>